<dbReference type="InterPro" id="IPR055209">
    <property type="entry name" value="RsiG-like_dom"/>
</dbReference>
<evidence type="ECO:0000259" key="2">
    <source>
        <dbReference type="Pfam" id="PF22802"/>
    </source>
</evidence>
<dbReference type="AlphaFoldDB" id="A0A1I1HY41"/>
<evidence type="ECO:0000313" key="3">
    <source>
        <dbReference type="EMBL" id="SFC26363.1"/>
    </source>
</evidence>
<feature type="region of interest" description="Disordered" evidence="1">
    <location>
        <begin position="1"/>
        <end position="55"/>
    </location>
</feature>
<dbReference type="InterPro" id="IPR049575">
    <property type="entry name" value="RsiG-like"/>
</dbReference>
<dbReference type="EMBL" id="FOLM01000002">
    <property type="protein sequence ID" value="SFC26363.1"/>
    <property type="molecule type" value="Genomic_DNA"/>
</dbReference>
<reference evidence="3 4" key="1">
    <citation type="submission" date="2016-10" db="EMBL/GenBank/DDBJ databases">
        <authorList>
            <person name="de Groot N.N."/>
        </authorList>
    </citation>
    <scope>NUCLEOTIDE SEQUENCE [LARGE SCALE GENOMIC DNA]</scope>
    <source>
        <strain evidence="3 4">CGMCC 4.5739</strain>
    </source>
</reference>
<sequence length="203" mass="22075">MITSRTGGEPAGIPTARVPVTEISPPPTAPTATSPAAADAAPDAEGGRPVRELSLPELREARRRALREESDLSFIRRLLQGRIDILLAELRHRSAPHAPVVEQLPSILADLPSRQRSARHVTLGPPAGAEYRELAEAVLAEIALSDLSARTDQELREALDRLAGCEAGISRRRRSLHRTADECGAEITRRYRDGEAHIDDLLT</sequence>
<evidence type="ECO:0000313" key="4">
    <source>
        <dbReference type="Proteomes" id="UP000199207"/>
    </source>
</evidence>
<evidence type="ECO:0000256" key="1">
    <source>
        <dbReference type="SAM" id="MobiDB-lite"/>
    </source>
</evidence>
<gene>
    <name evidence="3" type="ORF">SAMN05421773_102489</name>
</gene>
<dbReference type="OrthoDB" id="5182641at2"/>
<proteinExistence type="predicted"/>
<keyword evidence="4" id="KW-1185">Reference proteome</keyword>
<dbReference type="Proteomes" id="UP000199207">
    <property type="component" value="Unassembled WGS sequence"/>
</dbReference>
<dbReference type="RefSeq" id="WP_093837753.1">
    <property type="nucleotide sequence ID" value="NZ_FOLM01000002.1"/>
</dbReference>
<dbReference type="CDD" id="cd21107">
    <property type="entry name" value="RsiG"/>
    <property type="match status" value="1"/>
</dbReference>
<feature type="domain" description="RsiG-like" evidence="2">
    <location>
        <begin position="143"/>
        <end position="201"/>
    </location>
</feature>
<dbReference type="STRING" id="910347.SAMN05421773_102489"/>
<protein>
    <recommendedName>
        <fullName evidence="2">RsiG-like domain-containing protein</fullName>
    </recommendedName>
</protein>
<organism evidence="3 4">
    <name type="scientific">Streptomyces aidingensis</name>
    <dbReference type="NCBI Taxonomy" id="910347"/>
    <lineage>
        <taxon>Bacteria</taxon>
        <taxon>Bacillati</taxon>
        <taxon>Actinomycetota</taxon>
        <taxon>Actinomycetes</taxon>
        <taxon>Kitasatosporales</taxon>
        <taxon>Streptomycetaceae</taxon>
        <taxon>Streptomyces</taxon>
    </lineage>
</organism>
<feature type="compositionally biased region" description="Low complexity" evidence="1">
    <location>
        <begin position="30"/>
        <end position="44"/>
    </location>
</feature>
<name>A0A1I1HY41_9ACTN</name>
<dbReference type="Pfam" id="PF22802">
    <property type="entry name" value="RsiG"/>
    <property type="match status" value="2"/>
</dbReference>
<accession>A0A1I1HY41</accession>
<feature type="domain" description="RsiG-like" evidence="2">
    <location>
        <begin position="49"/>
        <end position="108"/>
    </location>
</feature>